<dbReference type="AlphaFoldDB" id="A0A0F9F2M4"/>
<dbReference type="EMBL" id="LAZR01022798">
    <property type="protein sequence ID" value="KKL80614.1"/>
    <property type="molecule type" value="Genomic_DNA"/>
</dbReference>
<keyword evidence="1" id="KW-0812">Transmembrane</keyword>
<gene>
    <name evidence="2" type="ORF">LCGC14_2003020</name>
</gene>
<sequence length="89" mass="9984">MTPDTAYWILGAVAVPAIGWAIHMTFMLMKTKAEVTILLKMHRGTNKNLEENTRAIRSLTHYFRWFITETLEKEPPPPLEGGATVVGGD</sequence>
<feature type="transmembrane region" description="Helical" evidence="1">
    <location>
        <begin position="6"/>
        <end position="29"/>
    </location>
</feature>
<comment type="caution">
    <text evidence="2">The sequence shown here is derived from an EMBL/GenBank/DDBJ whole genome shotgun (WGS) entry which is preliminary data.</text>
</comment>
<keyword evidence="1" id="KW-1133">Transmembrane helix</keyword>
<keyword evidence="1" id="KW-0472">Membrane</keyword>
<reference evidence="2" key="1">
    <citation type="journal article" date="2015" name="Nature">
        <title>Complex archaea that bridge the gap between prokaryotes and eukaryotes.</title>
        <authorList>
            <person name="Spang A."/>
            <person name="Saw J.H."/>
            <person name="Jorgensen S.L."/>
            <person name="Zaremba-Niedzwiedzka K."/>
            <person name="Martijn J."/>
            <person name="Lind A.E."/>
            <person name="van Eijk R."/>
            <person name="Schleper C."/>
            <person name="Guy L."/>
            <person name="Ettema T.J."/>
        </authorList>
    </citation>
    <scope>NUCLEOTIDE SEQUENCE</scope>
</reference>
<proteinExistence type="predicted"/>
<name>A0A0F9F2M4_9ZZZZ</name>
<organism evidence="2">
    <name type="scientific">marine sediment metagenome</name>
    <dbReference type="NCBI Taxonomy" id="412755"/>
    <lineage>
        <taxon>unclassified sequences</taxon>
        <taxon>metagenomes</taxon>
        <taxon>ecological metagenomes</taxon>
    </lineage>
</organism>
<evidence type="ECO:0000256" key="1">
    <source>
        <dbReference type="SAM" id="Phobius"/>
    </source>
</evidence>
<protein>
    <submittedName>
        <fullName evidence="2">Uncharacterized protein</fullName>
    </submittedName>
</protein>
<accession>A0A0F9F2M4</accession>
<evidence type="ECO:0000313" key="2">
    <source>
        <dbReference type="EMBL" id="KKL80614.1"/>
    </source>
</evidence>